<evidence type="ECO:0000256" key="3">
    <source>
        <dbReference type="ARBA" id="ARBA00023125"/>
    </source>
</evidence>
<evidence type="ECO:0000259" key="5">
    <source>
        <dbReference type="PROSITE" id="PS50932"/>
    </source>
</evidence>
<gene>
    <name evidence="6" type="ordered locus">BMEI0019</name>
</gene>
<dbReference type="Proteomes" id="UP000000419">
    <property type="component" value="Chromosome I"/>
</dbReference>
<dbReference type="Pfam" id="PF13377">
    <property type="entry name" value="Peripla_BP_3"/>
    <property type="match status" value="1"/>
</dbReference>
<dbReference type="CDD" id="cd06289">
    <property type="entry name" value="PBP1_MalI-like"/>
    <property type="match status" value="1"/>
</dbReference>
<dbReference type="Gene3D" id="3.40.50.2300">
    <property type="match status" value="2"/>
</dbReference>
<dbReference type="PROSITE" id="PS50932">
    <property type="entry name" value="HTH_LACI_2"/>
    <property type="match status" value="1"/>
</dbReference>
<dbReference type="PANTHER" id="PTHR30146">
    <property type="entry name" value="LACI-RELATED TRANSCRIPTIONAL REPRESSOR"/>
    <property type="match status" value="1"/>
</dbReference>
<dbReference type="GO" id="GO:0000976">
    <property type="term" value="F:transcription cis-regulatory region binding"/>
    <property type="evidence" value="ECO:0007669"/>
    <property type="project" value="TreeGrafter"/>
</dbReference>
<dbReference type="InterPro" id="IPR046335">
    <property type="entry name" value="LacI/GalR-like_sensor"/>
</dbReference>
<evidence type="ECO:0000256" key="4">
    <source>
        <dbReference type="ARBA" id="ARBA00023163"/>
    </source>
</evidence>
<dbReference type="SUPFAM" id="SSF47413">
    <property type="entry name" value="lambda repressor-like DNA-binding domains"/>
    <property type="match status" value="1"/>
</dbReference>
<accession>Q8YJR3</accession>
<dbReference type="Gene3D" id="1.10.260.40">
    <property type="entry name" value="lambda repressor-like DNA-binding domains"/>
    <property type="match status" value="1"/>
</dbReference>
<keyword evidence="1" id="KW-0678">Repressor</keyword>
<dbReference type="CDD" id="cd01392">
    <property type="entry name" value="HTH_LacI"/>
    <property type="match status" value="1"/>
</dbReference>
<dbReference type="Pfam" id="PF00356">
    <property type="entry name" value="LacI"/>
    <property type="match status" value="1"/>
</dbReference>
<dbReference type="SMART" id="SM00354">
    <property type="entry name" value="HTH_LACI"/>
    <property type="match status" value="1"/>
</dbReference>
<evidence type="ECO:0000313" key="6">
    <source>
        <dbReference type="EMBL" id="AAL51201.1"/>
    </source>
</evidence>
<dbReference type="EMBL" id="AE008917">
    <property type="protein sequence ID" value="AAL51201.1"/>
    <property type="molecule type" value="Genomic_DNA"/>
</dbReference>
<dbReference type="SUPFAM" id="SSF53822">
    <property type="entry name" value="Periplasmic binding protein-like I"/>
    <property type="match status" value="1"/>
</dbReference>
<dbReference type="GO" id="GO:0003700">
    <property type="term" value="F:DNA-binding transcription factor activity"/>
    <property type="evidence" value="ECO:0007669"/>
    <property type="project" value="TreeGrafter"/>
</dbReference>
<name>Q8YJR3_BRUME</name>
<dbReference type="KEGG" id="bme:BMEI0019"/>
<dbReference type="InterPro" id="IPR000843">
    <property type="entry name" value="HTH_LacI"/>
</dbReference>
<proteinExistence type="predicted"/>
<dbReference type="eggNOG" id="COG1609">
    <property type="taxonomic scope" value="Bacteria"/>
</dbReference>
<evidence type="ECO:0000313" key="7">
    <source>
        <dbReference type="Proteomes" id="UP000000419"/>
    </source>
</evidence>
<keyword evidence="2" id="KW-0805">Transcription regulation</keyword>
<keyword evidence="7" id="KW-1185">Reference proteome</keyword>
<dbReference type="InterPro" id="IPR010982">
    <property type="entry name" value="Lambda_DNA-bd_dom_sf"/>
</dbReference>
<reference evidence="6 7" key="1">
    <citation type="journal article" date="2002" name="Proc. Natl. Acad. Sci. U.S.A.">
        <title>The genome sequence of the facultative intracellular pathogen Brucella melitensis.</title>
        <authorList>
            <person name="DelVecchio V.G."/>
            <person name="Kapatral V."/>
            <person name="Redkar R.J."/>
            <person name="Patra G."/>
            <person name="Mujer C."/>
            <person name="Los T."/>
            <person name="Ivanova N."/>
            <person name="Anderson I."/>
            <person name="Bhattacharyya A."/>
            <person name="Lykidis A."/>
            <person name="Reznik G."/>
            <person name="Jablonski L."/>
            <person name="Larsen N."/>
            <person name="D'Souza M."/>
            <person name="Bernal A."/>
            <person name="Mazur M."/>
            <person name="Goltsman E."/>
            <person name="Selkov E."/>
            <person name="Elzer P.H."/>
            <person name="Hagius S."/>
            <person name="O'Callaghan D."/>
            <person name="Letesson J.J."/>
            <person name="Haselkorn R."/>
            <person name="Kyrpides N."/>
            <person name="Overbeek R."/>
        </authorList>
    </citation>
    <scope>NUCLEOTIDE SEQUENCE [LARGE SCALE GENOMIC DNA]</scope>
    <source>
        <strain evidence="7">ATCC 23456 / CCUG 17765 / NCTC 10094 / 16M</strain>
    </source>
</reference>
<keyword evidence="4" id="KW-0804">Transcription</keyword>
<evidence type="ECO:0000256" key="1">
    <source>
        <dbReference type="ARBA" id="ARBA00022491"/>
    </source>
</evidence>
<sequence length="372" mass="39591">MGLDSLGTFQLNRRSKPEQIMSKGSVTVIDIAREAGVSKSTVSLVLRDSPLVHAETRAKVQEAIEKLGYVYNRSAANLRQAKSKIIGLVVNDLTNSFFAELAVGVDRVMQSAGYVQFLANTAESIDRQREVIASMREHGIAGLIVSPARGTEASDLKPLAKSGLPVVQMVRDVPGSGVSSIVSDNRGGVAKAVEHLVSLGHRAIAFMGGYADIAVFSERLAGYRTGLEQAGIAFDEALVFTSAPSRAGGVEALEQMLRQGMKPTAAVCFNDAVAFGVCDGLRATHLEPGRDFGVVGFDDVIEAKTAVPALTTVAVDPQGLGERAAQLLLKQINSERVEAEAQRLSVRLAVRASCGAPFRKPEEKFEWQSGAL</sequence>
<dbReference type="PROSITE" id="PS00356">
    <property type="entry name" value="HTH_LACI_1"/>
    <property type="match status" value="1"/>
</dbReference>
<evidence type="ECO:0000256" key="2">
    <source>
        <dbReference type="ARBA" id="ARBA00023015"/>
    </source>
</evidence>
<organism evidence="6 7">
    <name type="scientific">Brucella melitensis biotype 1 (strain ATCC 23456 / CCUG 17765 / NCTC 10094 / 16M)</name>
    <dbReference type="NCBI Taxonomy" id="224914"/>
    <lineage>
        <taxon>Bacteria</taxon>
        <taxon>Pseudomonadati</taxon>
        <taxon>Pseudomonadota</taxon>
        <taxon>Alphaproteobacteria</taxon>
        <taxon>Hyphomicrobiales</taxon>
        <taxon>Brucellaceae</taxon>
        <taxon>Brucella/Ochrobactrum group</taxon>
        <taxon>Brucella</taxon>
    </lineage>
</organism>
<dbReference type="AlphaFoldDB" id="Q8YJR3"/>
<dbReference type="PANTHER" id="PTHR30146:SF148">
    <property type="entry name" value="HTH-TYPE TRANSCRIPTIONAL REPRESSOR PURR-RELATED"/>
    <property type="match status" value="1"/>
</dbReference>
<dbReference type="PIR" id="AF3254">
    <property type="entry name" value="AF3254"/>
</dbReference>
<feature type="domain" description="HTH lacI-type" evidence="5">
    <location>
        <begin position="26"/>
        <end position="80"/>
    </location>
</feature>
<keyword evidence="3" id="KW-0238">DNA-binding</keyword>
<dbReference type="InterPro" id="IPR028082">
    <property type="entry name" value="Peripla_BP_I"/>
</dbReference>
<protein>
    <submittedName>
        <fullName evidence="6">Laci-family transcription regulator</fullName>
    </submittedName>
</protein>